<feature type="binding site" evidence="5">
    <location>
        <position position="201"/>
    </location>
    <ligand>
        <name>Mg(2+)</name>
        <dbReference type="ChEBI" id="CHEBI:18420"/>
    </ligand>
</feature>
<dbReference type="WBParaSite" id="TCNE_0001103901-mRNA-1">
    <property type="protein sequence ID" value="TCNE_0001103901-mRNA-1"/>
    <property type="gene ID" value="TCNE_0001103901"/>
</dbReference>
<dbReference type="InterPro" id="IPR027417">
    <property type="entry name" value="P-loop_NTPase"/>
</dbReference>
<evidence type="ECO:0000313" key="7">
    <source>
        <dbReference type="EMBL" id="VDM42360.1"/>
    </source>
</evidence>
<name>A0A183URB9_TOXCA</name>
<dbReference type="GO" id="GO:0003924">
    <property type="term" value="F:GTPase activity"/>
    <property type="evidence" value="ECO:0007669"/>
    <property type="project" value="InterPro"/>
</dbReference>
<dbReference type="PANTHER" id="PTHR10218:SF116">
    <property type="entry name" value="G PROTEIN, ALPHA SUBUNIT"/>
    <property type="match status" value="1"/>
</dbReference>
<dbReference type="GO" id="GO:0005737">
    <property type="term" value="C:cytoplasm"/>
    <property type="evidence" value="ECO:0007669"/>
    <property type="project" value="TreeGrafter"/>
</dbReference>
<evidence type="ECO:0000313" key="9">
    <source>
        <dbReference type="WBParaSite" id="TCNE_0001103901-mRNA-1"/>
    </source>
</evidence>
<dbReference type="Proteomes" id="UP000050794">
    <property type="component" value="Unassembled WGS sequence"/>
</dbReference>
<dbReference type="SMART" id="SM00275">
    <property type="entry name" value="G_alpha"/>
    <property type="match status" value="1"/>
</dbReference>
<keyword evidence="3" id="KW-0807">Transducer</keyword>
<keyword evidence="2 4" id="KW-0342">GTP-binding</keyword>
<feature type="binding site" evidence="4">
    <location>
        <begin position="316"/>
        <end position="319"/>
    </location>
    <ligand>
        <name>GTP</name>
        <dbReference type="ChEBI" id="CHEBI:37565"/>
    </ligand>
</feature>
<dbReference type="GO" id="GO:0046872">
    <property type="term" value="F:metal ion binding"/>
    <property type="evidence" value="ECO:0007669"/>
    <property type="project" value="UniProtKB-KW"/>
</dbReference>
<dbReference type="GO" id="GO:0007188">
    <property type="term" value="P:adenylate cyclase-modulating G protein-coupled receptor signaling pathway"/>
    <property type="evidence" value="ECO:0007669"/>
    <property type="project" value="TreeGrafter"/>
</dbReference>
<evidence type="ECO:0000256" key="5">
    <source>
        <dbReference type="PIRSR" id="PIRSR601019-2"/>
    </source>
</evidence>
<evidence type="ECO:0000256" key="6">
    <source>
        <dbReference type="SAM" id="MobiDB-lite"/>
    </source>
</evidence>
<dbReference type="InterPro" id="IPR011025">
    <property type="entry name" value="GproteinA_insert"/>
</dbReference>
<protein>
    <submittedName>
        <fullName evidence="9">Guanine nucleotide-binding protein G(Q) subunit alpha</fullName>
    </submittedName>
</protein>
<evidence type="ECO:0000256" key="2">
    <source>
        <dbReference type="ARBA" id="ARBA00023134"/>
    </source>
</evidence>
<dbReference type="EMBL" id="UYWY01020713">
    <property type="protein sequence ID" value="VDM42360.1"/>
    <property type="molecule type" value="Genomic_DNA"/>
</dbReference>
<dbReference type="SUPFAM" id="SSF52540">
    <property type="entry name" value="P-loop containing nucleoside triphosphate hydrolases"/>
    <property type="match status" value="1"/>
</dbReference>
<feature type="region of interest" description="Disordered" evidence="6">
    <location>
        <begin position="324"/>
        <end position="346"/>
    </location>
</feature>
<dbReference type="InterPro" id="IPR001019">
    <property type="entry name" value="Gprotein_alpha_su"/>
</dbReference>
<keyword evidence="8" id="KW-1185">Reference proteome</keyword>
<dbReference type="SUPFAM" id="SSF47895">
    <property type="entry name" value="Transducin (alpha subunit), insertion domain"/>
    <property type="match status" value="1"/>
</dbReference>
<keyword evidence="1 4" id="KW-0547">Nucleotide-binding</keyword>
<dbReference type="GO" id="GO:0005525">
    <property type="term" value="F:GTP binding"/>
    <property type="evidence" value="ECO:0007669"/>
    <property type="project" value="UniProtKB-KW"/>
</dbReference>
<dbReference type="GO" id="GO:0005834">
    <property type="term" value="C:heterotrimeric G-protein complex"/>
    <property type="evidence" value="ECO:0007669"/>
    <property type="project" value="TreeGrafter"/>
</dbReference>
<dbReference type="PROSITE" id="PS51882">
    <property type="entry name" value="G_ALPHA"/>
    <property type="match status" value="1"/>
</dbReference>
<gene>
    <name evidence="7" type="ORF">TCNE_LOCUS11039</name>
</gene>
<reference evidence="7 8" key="2">
    <citation type="submission" date="2018-11" db="EMBL/GenBank/DDBJ databases">
        <authorList>
            <consortium name="Pathogen Informatics"/>
        </authorList>
    </citation>
    <scope>NUCLEOTIDE SEQUENCE [LARGE SCALE GENOMIC DNA]</scope>
</reference>
<dbReference type="GO" id="GO:0031683">
    <property type="term" value="F:G-protein beta/gamma-subunit complex binding"/>
    <property type="evidence" value="ECO:0007669"/>
    <property type="project" value="InterPro"/>
</dbReference>
<reference evidence="9" key="1">
    <citation type="submission" date="2016-06" db="UniProtKB">
        <authorList>
            <consortium name="WormBaseParasite"/>
        </authorList>
    </citation>
    <scope>IDENTIFICATION</scope>
</reference>
<feature type="binding site" evidence="4">
    <location>
        <begin position="195"/>
        <end position="201"/>
    </location>
    <ligand>
        <name>GTP</name>
        <dbReference type="ChEBI" id="CHEBI:37565"/>
    </ligand>
</feature>
<dbReference type="PRINTS" id="PR00318">
    <property type="entry name" value="GPROTEINA"/>
</dbReference>
<dbReference type="GO" id="GO:0001664">
    <property type="term" value="F:G protein-coupled receptor binding"/>
    <property type="evidence" value="ECO:0007669"/>
    <property type="project" value="TreeGrafter"/>
</dbReference>
<keyword evidence="5" id="KW-0460">Magnesium</keyword>
<dbReference type="Gene3D" id="1.10.400.10">
    <property type="entry name" value="GI Alpha 1, domain 2-like"/>
    <property type="match status" value="1"/>
</dbReference>
<evidence type="ECO:0000256" key="1">
    <source>
        <dbReference type="ARBA" id="ARBA00022741"/>
    </source>
</evidence>
<dbReference type="AlphaFoldDB" id="A0A183URB9"/>
<dbReference type="Gene3D" id="3.40.50.300">
    <property type="entry name" value="P-loop containing nucleotide triphosphate hydrolases"/>
    <property type="match status" value="1"/>
</dbReference>
<proteinExistence type="predicted"/>
<keyword evidence="5" id="KW-0479">Metal-binding</keyword>
<evidence type="ECO:0000256" key="4">
    <source>
        <dbReference type="PIRSR" id="PIRSR601019-1"/>
    </source>
</evidence>
<sequence>MGARSSLQRAPTLINAEPQTAQEVNILILDSAASLPFNMDRTHDGVERDGPFPKPVAHGCCTVFHCRTSSNSFRSIGNCTPLERKYYRNIVLYNLWEVFNGIRLACEELNYDFSPHKVRLNIVDHRNFDLVCEKWYNAPMSTEVASALRTLADDVTLRDCLRKSQSFMALSVRFFLDNIDRFVANDYVPDDRDILNSYAATVGTDYATYKTPLAFVHITDIGGSEFYRRKWDNFYTNVSLLIFVVDLAKFGKNAARRMTTVHSVLIYTPPLYKGASYLQPATVVHARGTEEESVTVFTELSLHPILKRAHLMLIFNKRDAFDEQQPQLNGAPPGGTEHAPTADRTTSLSMIRSKFLNQVTSRKVYQHTLSLLNRSNVEATITESINTVAKRNRIPSPT</sequence>
<accession>A0A183URB9</accession>
<organism evidence="8 9">
    <name type="scientific">Toxocara canis</name>
    <name type="common">Canine roundworm</name>
    <dbReference type="NCBI Taxonomy" id="6265"/>
    <lineage>
        <taxon>Eukaryota</taxon>
        <taxon>Metazoa</taxon>
        <taxon>Ecdysozoa</taxon>
        <taxon>Nematoda</taxon>
        <taxon>Chromadorea</taxon>
        <taxon>Rhabditida</taxon>
        <taxon>Spirurina</taxon>
        <taxon>Ascaridomorpha</taxon>
        <taxon>Ascaridoidea</taxon>
        <taxon>Toxocaridae</taxon>
        <taxon>Toxocara</taxon>
    </lineage>
</organism>
<dbReference type="PANTHER" id="PTHR10218">
    <property type="entry name" value="GTP-BINDING PROTEIN ALPHA SUBUNIT"/>
    <property type="match status" value="1"/>
</dbReference>
<dbReference type="Pfam" id="PF00503">
    <property type="entry name" value="G-alpha"/>
    <property type="match status" value="1"/>
</dbReference>
<evidence type="ECO:0000256" key="3">
    <source>
        <dbReference type="ARBA" id="ARBA00023224"/>
    </source>
</evidence>
<evidence type="ECO:0000313" key="8">
    <source>
        <dbReference type="Proteomes" id="UP000050794"/>
    </source>
</evidence>